<dbReference type="RefSeq" id="WP_073009418.1">
    <property type="nucleotide sequence ID" value="NZ_FQZO01000006.1"/>
</dbReference>
<reference evidence="7 8" key="1">
    <citation type="submission" date="2016-11" db="EMBL/GenBank/DDBJ databases">
        <authorList>
            <person name="Jaros S."/>
            <person name="Januszkiewicz K."/>
            <person name="Wedrychowicz H."/>
        </authorList>
    </citation>
    <scope>NUCLEOTIDE SEQUENCE [LARGE SCALE GENOMIC DNA]</scope>
    <source>
        <strain evidence="7 8">DSM 21864</strain>
    </source>
</reference>
<evidence type="ECO:0000256" key="4">
    <source>
        <dbReference type="ARBA" id="ARBA00022618"/>
    </source>
</evidence>
<dbReference type="Gene3D" id="6.10.250.660">
    <property type="match status" value="1"/>
</dbReference>
<keyword evidence="8" id="KW-1185">Reference proteome</keyword>
<evidence type="ECO:0000256" key="6">
    <source>
        <dbReference type="ARBA" id="ARBA00023306"/>
    </source>
</evidence>
<dbReference type="GO" id="GO:0005737">
    <property type="term" value="C:cytoplasm"/>
    <property type="evidence" value="ECO:0007669"/>
    <property type="project" value="UniProtKB-SubCell"/>
</dbReference>
<dbReference type="STRING" id="1121298.SAMN05444401_3392"/>
<dbReference type="Pfam" id="PF05103">
    <property type="entry name" value="DivIVA"/>
    <property type="match status" value="1"/>
</dbReference>
<dbReference type="PANTHER" id="PTHR35794:SF2">
    <property type="entry name" value="CELL DIVISION PROTEIN DIVIVA"/>
    <property type="match status" value="1"/>
</dbReference>
<keyword evidence="4 7" id="KW-0132">Cell division</keyword>
<evidence type="ECO:0000256" key="5">
    <source>
        <dbReference type="ARBA" id="ARBA00023054"/>
    </source>
</evidence>
<dbReference type="PANTHER" id="PTHR35794">
    <property type="entry name" value="CELL DIVISION PROTEIN DIVIVA"/>
    <property type="match status" value="1"/>
</dbReference>
<dbReference type="GO" id="GO:0051301">
    <property type="term" value="P:cell division"/>
    <property type="evidence" value="ECO:0007669"/>
    <property type="project" value="UniProtKB-KW"/>
</dbReference>
<evidence type="ECO:0000313" key="7">
    <source>
        <dbReference type="EMBL" id="SHJ59269.1"/>
    </source>
</evidence>
<accession>A0A1M6KK24</accession>
<keyword evidence="5" id="KW-0175">Coiled coil</keyword>
<name>A0A1M6KK24_9CLOT</name>
<organism evidence="7 8">
    <name type="scientific">Clostridium amylolyticum</name>
    <dbReference type="NCBI Taxonomy" id="1121298"/>
    <lineage>
        <taxon>Bacteria</taxon>
        <taxon>Bacillati</taxon>
        <taxon>Bacillota</taxon>
        <taxon>Clostridia</taxon>
        <taxon>Eubacteriales</taxon>
        <taxon>Clostridiaceae</taxon>
        <taxon>Clostridium</taxon>
    </lineage>
</organism>
<dbReference type="EMBL" id="FQZO01000006">
    <property type="protein sequence ID" value="SHJ59269.1"/>
    <property type="molecule type" value="Genomic_DNA"/>
</dbReference>
<comment type="similarity">
    <text evidence="2">Belongs to the DivIVA family.</text>
</comment>
<gene>
    <name evidence="7" type="ORF">SAMN05444401_3392</name>
</gene>
<protein>
    <submittedName>
        <fullName evidence="7">Cell division initiation protein</fullName>
    </submittedName>
</protein>
<dbReference type="OrthoDB" id="9815492at2"/>
<dbReference type="AlphaFoldDB" id="A0A1M6KK24"/>
<dbReference type="NCBIfam" id="TIGR03544">
    <property type="entry name" value="DivI1A_domain"/>
    <property type="match status" value="1"/>
</dbReference>
<dbReference type="Proteomes" id="UP000184080">
    <property type="component" value="Unassembled WGS sequence"/>
</dbReference>
<sequence>MRLTPMDINNKEFKRGLRGYNPDEVDEFLDKIVEEYEAIYKENSLLKEKVSSINEKVDHYTKIENTIQNTLLLAQNASEQARANAQKEADMVIKNANETAQKIIDKAHNDVVSINDEYDKVRQEFIKFRAKYRNFINAQMETFEDLEKDLVKNYNIGELVQEDIEEKEIQEQDKNEYIEEDNLHNDDLNTIKSFFANK</sequence>
<proteinExistence type="inferred from homology"/>
<comment type="subcellular location">
    <subcellularLocation>
        <location evidence="1">Cytoplasm</location>
    </subcellularLocation>
</comment>
<evidence type="ECO:0000313" key="8">
    <source>
        <dbReference type="Proteomes" id="UP000184080"/>
    </source>
</evidence>
<keyword evidence="3" id="KW-0963">Cytoplasm</keyword>
<dbReference type="InterPro" id="IPR007793">
    <property type="entry name" value="DivIVA_fam"/>
</dbReference>
<evidence type="ECO:0000256" key="1">
    <source>
        <dbReference type="ARBA" id="ARBA00004496"/>
    </source>
</evidence>
<evidence type="ECO:0000256" key="2">
    <source>
        <dbReference type="ARBA" id="ARBA00009008"/>
    </source>
</evidence>
<dbReference type="InterPro" id="IPR019933">
    <property type="entry name" value="DivIVA_domain"/>
</dbReference>
<keyword evidence="6" id="KW-0131">Cell cycle</keyword>
<evidence type="ECO:0000256" key="3">
    <source>
        <dbReference type="ARBA" id="ARBA00022490"/>
    </source>
</evidence>